<dbReference type="HOGENOM" id="CLU_2757963_0_0_1"/>
<proteinExistence type="predicted"/>
<sequence>MQSCNQSHRRAVARTDLWLPQLHNANVDEPFAKLLVPSYYHNQFVSTTFYWLFIRDYAHNKHPLIQILFL</sequence>
<evidence type="ECO:0000313" key="2">
    <source>
        <dbReference type="Proteomes" id="UP000027222"/>
    </source>
</evidence>
<organism evidence="1 2">
    <name type="scientific">Galerina marginata (strain CBS 339.88)</name>
    <dbReference type="NCBI Taxonomy" id="685588"/>
    <lineage>
        <taxon>Eukaryota</taxon>
        <taxon>Fungi</taxon>
        <taxon>Dikarya</taxon>
        <taxon>Basidiomycota</taxon>
        <taxon>Agaricomycotina</taxon>
        <taxon>Agaricomycetes</taxon>
        <taxon>Agaricomycetidae</taxon>
        <taxon>Agaricales</taxon>
        <taxon>Agaricineae</taxon>
        <taxon>Strophariaceae</taxon>
        <taxon>Galerina</taxon>
    </lineage>
</organism>
<name>A0A067TGG6_GALM3</name>
<dbReference type="AlphaFoldDB" id="A0A067TGG6"/>
<protein>
    <submittedName>
        <fullName evidence="1">Uncharacterized protein</fullName>
    </submittedName>
</protein>
<keyword evidence="2" id="KW-1185">Reference proteome</keyword>
<dbReference type="Proteomes" id="UP000027222">
    <property type="component" value="Unassembled WGS sequence"/>
</dbReference>
<reference evidence="2" key="1">
    <citation type="journal article" date="2014" name="Proc. Natl. Acad. Sci. U.S.A.">
        <title>Extensive sampling of basidiomycete genomes demonstrates inadequacy of the white-rot/brown-rot paradigm for wood decay fungi.</title>
        <authorList>
            <person name="Riley R."/>
            <person name="Salamov A.A."/>
            <person name="Brown D.W."/>
            <person name="Nagy L.G."/>
            <person name="Floudas D."/>
            <person name="Held B.W."/>
            <person name="Levasseur A."/>
            <person name="Lombard V."/>
            <person name="Morin E."/>
            <person name="Otillar R."/>
            <person name="Lindquist E.A."/>
            <person name="Sun H."/>
            <person name="LaButti K.M."/>
            <person name="Schmutz J."/>
            <person name="Jabbour D."/>
            <person name="Luo H."/>
            <person name="Baker S.E."/>
            <person name="Pisabarro A.G."/>
            <person name="Walton J.D."/>
            <person name="Blanchette R.A."/>
            <person name="Henrissat B."/>
            <person name="Martin F."/>
            <person name="Cullen D."/>
            <person name="Hibbett D.S."/>
            <person name="Grigoriev I.V."/>
        </authorList>
    </citation>
    <scope>NUCLEOTIDE SEQUENCE [LARGE SCALE GENOMIC DNA]</scope>
    <source>
        <strain evidence="2">CBS 339.88</strain>
    </source>
</reference>
<dbReference type="EMBL" id="KL142374">
    <property type="protein sequence ID" value="KDR78979.1"/>
    <property type="molecule type" value="Genomic_DNA"/>
</dbReference>
<evidence type="ECO:0000313" key="1">
    <source>
        <dbReference type="EMBL" id="KDR78979.1"/>
    </source>
</evidence>
<accession>A0A067TGG6</accession>
<gene>
    <name evidence="1" type="ORF">GALMADRAFT_244694</name>
</gene>